<feature type="compositionally biased region" description="Polar residues" evidence="1">
    <location>
        <begin position="41"/>
        <end position="54"/>
    </location>
</feature>
<feature type="region of interest" description="Disordered" evidence="1">
    <location>
        <begin position="251"/>
        <end position="340"/>
    </location>
</feature>
<feature type="compositionally biased region" description="Low complexity" evidence="1">
    <location>
        <begin position="277"/>
        <end position="286"/>
    </location>
</feature>
<evidence type="ECO:0000313" key="2">
    <source>
        <dbReference type="EMBL" id="KCV72526.1"/>
    </source>
</evidence>
<accession>A0A058ZF04</accession>
<evidence type="ECO:0000256" key="1">
    <source>
        <dbReference type="SAM" id="MobiDB-lite"/>
    </source>
</evidence>
<evidence type="ECO:0000313" key="3">
    <source>
        <dbReference type="Proteomes" id="UP000030693"/>
    </source>
</evidence>
<dbReference type="Proteomes" id="UP000030693">
    <property type="component" value="Unassembled WGS sequence"/>
</dbReference>
<gene>
    <name evidence="2" type="ORF">H696_00118</name>
</gene>
<reference evidence="2" key="1">
    <citation type="submission" date="2013-04" db="EMBL/GenBank/DDBJ databases">
        <title>The Genome Sequence of Fonticula alba ATCC 38817.</title>
        <authorList>
            <consortium name="The Broad Institute Genomics Platform"/>
            <person name="Russ C."/>
            <person name="Cuomo C."/>
            <person name="Burger G."/>
            <person name="Gray M.W."/>
            <person name="Holland P.W.H."/>
            <person name="King N."/>
            <person name="Lang F.B.F."/>
            <person name="Roger A.J."/>
            <person name="Ruiz-Trillo I."/>
            <person name="Brown M."/>
            <person name="Walker B."/>
            <person name="Young S."/>
            <person name="Zeng Q."/>
            <person name="Gargeya S."/>
            <person name="Fitzgerald M."/>
            <person name="Haas B."/>
            <person name="Abouelleil A."/>
            <person name="Allen A.W."/>
            <person name="Alvarado L."/>
            <person name="Arachchi H.M."/>
            <person name="Berlin A.M."/>
            <person name="Chapman S.B."/>
            <person name="Gainer-Dewar J."/>
            <person name="Goldberg J."/>
            <person name="Griggs A."/>
            <person name="Gujja S."/>
            <person name="Hansen M."/>
            <person name="Howarth C."/>
            <person name="Imamovic A."/>
            <person name="Ireland A."/>
            <person name="Larimer J."/>
            <person name="McCowan C."/>
            <person name="Murphy C."/>
            <person name="Pearson M."/>
            <person name="Poon T.W."/>
            <person name="Priest M."/>
            <person name="Roberts A."/>
            <person name="Saif S."/>
            <person name="Shea T."/>
            <person name="Sisk P."/>
            <person name="Sykes S."/>
            <person name="Wortman J."/>
            <person name="Nusbaum C."/>
            <person name="Birren B."/>
        </authorList>
    </citation>
    <scope>NUCLEOTIDE SEQUENCE [LARGE SCALE GENOMIC DNA]</scope>
    <source>
        <strain evidence="2">ATCC 38817</strain>
    </source>
</reference>
<organism evidence="2">
    <name type="scientific">Fonticula alba</name>
    <name type="common">Slime mold</name>
    <dbReference type="NCBI Taxonomy" id="691883"/>
    <lineage>
        <taxon>Eukaryota</taxon>
        <taxon>Rotosphaerida</taxon>
        <taxon>Fonticulaceae</taxon>
        <taxon>Fonticula</taxon>
    </lineage>
</organism>
<feature type="compositionally biased region" description="Basic and acidic residues" evidence="1">
    <location>
        <begin position="198"/>
        <end position="209"/>
    </location>
</feature>
<proteinExistence type="predicted"/>
<feature type="compositionally biased region" description="Pro residues" evidence="1">
    <location>
        <begin position="87"/>
        <end position="104"/>
    </location>
</feature>
<feature type="region of interest" description="Disordered" evidence="1">
    <location>
        <begin position="36"/>
        <end position="64"/>
    </location>
</feature>
<dbReference type="AlphaFoldDB" id="A0A058ZF04"/>
<sequence>MSGRRAAGRTPGDLSSAELDQLLAVDADVGDEGMLMRPSARSVSMATSRYSVSGHSGPEPIRRRLDRRLVAALVGEATGTRQNVAGLPPPAPEPPAARPSPTARPLPRNGILPADQRARLSRALAEMGQSNSIFDARSGGLPVDDVGLPEGFSAALSGPGIASGAVAIRGRGQSGTRLLDQAFAAASSSSSDEGSDADTPHEDEHDQPAGKRQTVPTTHGNPAPGAARRPVSRAWSTATLDAARRRLRASLLPLAEGVPSGGRPLRDPSALAESPMGSHSTSGSDSDTQEQRPARERRGGRRRSRSRSRSRDRRHCHDRGRGRSRSPDSSRPRRRRHRRE</sequence>
<dbReference type="RefSeq" id="XP_009492227.1">
    <property type="nucleotide sequence ID" value="XM_009493952.1"/>
</dbReference>
<feature type="compositionally biased region" description="Basic and acidic residues" evidence="1">
    <location>
        <begin position="319"/>
        <end position="331"/>
    </location>
</feature>
<feature type="region of interest" description="Disordered" evidence="1">
    <location>
        <begin position="77"/>
        <end position="113"/>
    </location>
</feature>
<feature type="region of interest" description="Disordered" evidence="1">
    <location>
        <begin position="182"/>
        <end position="237"/>
    </location>
</feature>
<dbReference type="EMBL" id="KB932201">
    <property type="protein sequence ID" value="KCV72526.1"/>
    <property type="molecule type" value="Genomic_DNA"/>
</dbReference>
<feature type="compositionally biased region" description="Low complexity" evidence="1">
    <location>
        <begin position="182"/>
        <end position="192"/>
    </location>
</feature>
<keyword evidence="3" id="KW-1185">Reference proteome</keyword>
<protein>
    <submittedName>
        <fullName evidence="2">Uncharacterized protein</fullName>
    </submittedName>
</protein>
<feature type="compositionally biased region" description="Basic residues" evidence="1">
    <location>
        <begin position="298"/>
        <end position="318"/>
    </location>
</feature>
<name>A0A058ZF04_FONAL</name>
<dbReference type="GeneID" id="20524843"/>